<evidence type="ECO:0000313" key="14">
    <source>
        <dbReference type="EMBL" id="KAK3672024.1"/>
    </source>
</evidence>
<evidence type="ECO:0000256" key="1">
    <source>
        <dbReference type="ARBA" id="ARBA00004477"/>
    </source>
</evidence>
<dbReference type="EMBL" id="JAUTXT010000036">
    <property type="protein sequence ID" value="KAK3672024.1"/>
    <property type="molecule type" value="Genomic_DNA"/>
</dbReference>
<comment type="caution">
    <text evidence="14">The sequence shown here is derived from an EMBL/GenBank/DDBJ whole genome shotgun (WGS) entry which is preliminary data.</text>
</comment>
<evidence type="ECO:0000256" key="10">
    <source>
        <dbReference type="ARBA" id="ARBA00023136"/>
    </source>
</evidence>
<organism evidence="14 15">
    <name type="scientific">Recurvomyces mirabilis</name>
    <dbReference type="NCBI Taxonomy" id="574656"/>
    <lineage>
        <taxon>Eukaryota</taxon>
        <taxon>Fungi</taxon>
        <taxon>Dikarya</taxon>
        <taxon>Ascomycota</taxon>
        <taxon>Pezizomycotina</taxon>
        <taxon>Dothideomycetes</taxon>
        <taxon>Dothideomycetidae</taxon>
        <taxon>Mycosphaerellales</taxon>
        <taxon>Teratosphaeriaceae</taxon>
        <taxon>Recurvomyces</taxon>
    </lineage>
</organism>
<keyword evidence="15" id="KW-1185">Reference proteome</keyword>
<dbReference type="InterPro" id="IPR005352">
    <property type="entry name" value="Erg28"/>
</dbReference>
<evidence type="ECO:0000256" key="7">
    <source>
        <dbReference type="ARBA" id="ARBA00022989"/>
    </source>
</evidence>
<evidence type="ECO:0000256" key="9">
    <source>
        <dbReference type="ARBA" id="ARBA00023098"/>
    </source>
</evidence>
<evidence type="ECO:0000256" key="11">
    <source>
        <dbReference type="ARBA" id="ARBA00023166"/>
    </source>
</evidence>
<keyword evidence="8" id="KW-0756">Sterol biosynthesis</keyword>
<keyword evidence="9" id="KW-0443">Lipid metabolism</keyword>
<name>A0AAE0TQQ4_9PEZI</name>
<sequence>MSPTLSSYLPPNDGFLPYWLLFVSIVSIGNSAQAYLSLAGTREVYAGPAQSIPSGIPASTISKTKQNNSPVTDLSARTFGTWTALSSIIRLYAAYNIHDPLIYQLGLWTYAIAFAHFTSEWLVFGTARWGRGLAGPIFIATGTLTWMLTQCNYYVR</sequence>
<protein>
    <submittedName>
        <fullName evidence="14">Ergosterol biosynthesis protein</fullName>
    </submittedName>
</protein>
<evidence type="ECO:0000256" key="3">
    <source>
        <dbReference type="ARBA" id="ARBA00022516"/>
    </source>
</evidence>
<evidence type="ECO:0000256" key="2">
    <source>
        <dbReference type="ARBA" id="ARBA00005377"/>
    </source>
</evidence>
<keyword evidence="3" id="KW-0444">Lipid biosynthesis</keyword>
<comment type="subcellular location">
    <subcellularLocation>
        <location evidence="1">Endoplasmic reticulum membrane</location>
        <topology evidence="1">Multi-pass membrane protein</topology>
    </subcellularLocation>
</comment>
<keyword evidence="5" id="KW-0256">Endoplasmic reticulum</keyword>
<feature type="transmembrane region" description="Helical" evidence="13">
    <location>
        <begin position="101"/>
        <end position="124"/>
    </location>
</feature>
<keyword evidence="7 13" id="KW-1133">Transmembrane helix</keyword>
<reference evidence="14" key="1">
    <citation type="submission" date="2023-07" db="EMBL/GenBank/DDBJ databases">
        <title>Black Yeasts Isolated from many extreme environments.</title>
        <authorList>
            <person name="Coleine C."/>
            <person name="Stajich J.E."/>
            <person name="Selbmann L."/>
        </authorList>
    </citation>
    <scope>NUCLEOTIDE SEQUENCE</scope>
    <source>
        <strain evidence="14">CCFEE 5485</strain>
    </source>
</reference>
<dbReference type="AlphaFoldDB" id="A0AAE0TQQ4"/>
<dbReference type="GeneID" id="89967020"/>
<keyword evidence="12" id="KW-0753">Steroid metabolism</keyword>
<dbReference type="Proteomes" id="UP001274830">
    <property type="component" value="Unassembled WGS sequence"/>
</dbReference>
<dbReference type="GO" id="GO:0005789">
    <property type="term" value="C:endoplasmic reticulum membrane"/>
    <property type="evidence" value="ECO:0007669"/>
    <property type="project" value="UniProtKB-SubCell"/>
</dbReference>
<keyword evidence="4 13" id="KW-0812">Transmembrane</keyword>
<dbReference type="GO" id="GO:0016126">
    <property type="term" value="P:sterol biosynthetic process"/>
    <property type="evidence" value="ECO:0007669"/>
    <property type="project" value="UniProtKB-KW"/>
</dbReference>
<feature type="transmembrane region" description="Helical" evidence="13">
    <location>
        <begin position="15"/>
        <end position="36"/>
    </location>
</feature>
<dbReference type="RefSeq" id="XP_064689857.1">
    <property type="nucleotide sequence ID" value="XM_064842463.1"/>
</dbReference>
<proteinExistence type="inferred from homology"/>
<evidence type="ECO:0000256" key="5">
    <source>
        <dbReference type="ARBA" id="ARBA00022824"/>
    </source>
</evidence>
<dbReference type="PANTHER" id="PTHR15451">
    <property type="entry name" value="ERGOSTEROL BIOSYNTHETIC PROTEIN 28-RELATED"/>
    <property type="match status" value="1"/>
</dbReference>
<evidence type="ECO:0000256" key="13">
    <source>
        <dbReference type="SAM" id="Phobius"/>
    </source>
</evidence>
<gene>
    <name evidence="14" type="primary">ERG28</name>
    <name evidence="14" type="ORF">LTR78_007993</name>
</gene>
<keyword evidence="6" id="KW-0752">Steroid biosynthesis</keyword>
<keyword evidence="11" id="KW-1207">Sterol metabolism</keyword>
<feature type="transmembrane region" description="Helical" evidence="13">
    <location>
        <begin position="136"/>
        <end position="155"/>
    </location>
</feature>
<dbReference type="Pfam" id="PF03694">
    <property type="entry name" value="Erg28"/>
    <property type="match status" value="1"/>
</dbReference>
<accession>A0AAE0TQQ4</accession>
<comment type="similarity">
    <text evidence="2">Belongs to the ERG28 family.</text>
</comment>
<evidence type="ECO:0000256" key="12">
    <source>
        <dbReference type="ARBA" id="ARBA00023221"/>
    </source>
</evidence>
<evidence type="ECO:0000256" key="8">
    <source>
        <dbReference type="ARBA" id="ARBA00023011"/>
    </source>
</evidence>
<keyword evidence="10 13" id="KW-0472">Membrane</keyword>
<evidence type="ECO:0000256" key="6">
    <source>
        <dbReference type="ARBA" id="ARBA00022955"/>
    </source>
</evidence>
<evidence type="ECO:0000256" key="4">
    <source>
        <dbReference type="ARBA" id="ARBA00022692"/>
    </source>
</evidence>
<dbReference type="PANTHER" id="PTHR15451:SF19">
    <property type="entry name" value="ERGOSTEROL BIOSYNTHETIC PROTEIN 28 HOMOLOG"/>
    <property type="match status" value="1"/>
</dbReference>
<evidence type="ECO:0000313" key="15">
    <source>
        <dbReference type="Proteomes" id="UP001274830"/>
    </source>
</evidence>
<dbReference type="GO" id="GO:0030674">
    <property type="term" value="F:protein-macromolecule adaptor activity"/>
    <property type="evidence" value="ECO:0007669"/>
    <property type="project" value="TreeGrafter"/>
</dbReference>